<protein>
    <submittedName>
        <fullName evidence="1">Uncharacterized protein</fullName>
    </submittedName>
</protein>
<evidence type="ECO:0000313" key="1">
    <source>
        <dbReference type="EMBL" id="GFH26191.1"/>
    </source>
</evidence>
<sequence>MQLATARRLLLELLELAVDNPERLAAREKTIGNALRPEDHNVVRSKPGIHAVGDGQRYRSPLTLRASANMMRHVCETRRCRNKDGLGATNMGNTNMYDVASLTWHKDGHDCTQ</sequence>
<gene>
    <name evidence="1" type="ORF">HaLaN_24297</name>
</gene>
<dbReference type="AlphaFoldDB" id="A0A699ZUU0"/>
<accession>A0A699ZUU0</accession>
<comment type="caution">
    <text evidence="1">The sequence shown here is derived from an EMBL/GenBank/DDBJ whole genome shotgun (WGS) entry which is preliminary data.</text>
</comment>
<dbReference type="Proteomes" id="UP000485058">
    <property type="component" value="Unassembled WGS sequence"/>
</dbReference>
<evidence type="ECO:0000313" key="2">
    <source>
        <dbReference type="Proteomes" id="UP000485058"/>
    </source>
</evidence>
<reference evidence="1 2" key="1">
    <citation type="submission" date="2020-02" db="EMBL/GenBank/DDBJ databases">
        <title>Draft genome sequence of Haematococcus lacustris strain NIES-144.</title>
        <authorList>
            <person name="Morimoto D."/>
            <person name="Nakagawa S."/>
            <person name="Yoshida T."/>
            <person name="Sawayama S."/>
        </authorList>
    </citation>
    <scope>NUCLEOTIDE SEQUENCE [LARGE SCALE GENOMIC DNA]</scope>
    <source>
        <strain evidence="1 2">NIES-144</strain>
    </source>
</reference>
<keyword evidence="2" id="KW-1185">Reference proteome</keyword>
<proteinExistence type="predicted"/>
<dbReference type="EMBL" id="BLLF01003052">
    <property type="protein sequence ID" value="GFH26191.1"/>
    <property type="molecule type" value="Genomic_DNA"/>
</dbReference>
<name>A0A699ZUU0_HAELA</name>
<organism evidence="1 2">
    <name type="scientific">Haematococcus lacustris</name>
    <name type="common">Green alga</name>
    <name type="synonym">Haematococcus pluvialis</name>
    <dbReference type="NCBI Taxonomy" id="44745"/>
    <lineage>
        <taxon>Eukaryota</taxon>
        <taxon>Viridiplantae</taxon>
        <taxon>Chlorophyta</taxon>
        <taxon>core chlorophytes</taxon>
        <taxon>Chlorophyceae</taxon>
        <taxon>CS clade</taxon>
        <taxon>Chlamydomonadales</taxon>
        <taxon>Haematococcaceae</taxon>
        <taxon>Haematococcus</taxon>
    </lineage>
</organism>